<protein>
    <submittedName>
        <fullName evidence="1">Uncharacterized protein</fullName>
    </submittedName>
</protein>
<proteinExistence type="predicted"/>
<organism evidence="1 2">
    <name type="scientific">Persea americana</name>
    <name type="common">Avocado</name>
    <dbReference type="NCBI Taxonomy" id="3435"/>
    <lineage>
        <taxon>Eukaryota</taxon>
        <taxon>Viridiplantae</taxon>
        <taxon>Streptophyta</taxon>
        <taxon>Embryophyta</taxon>
        <taxon>Tracheophyta</taxon>
        <taxon>Spermatophyta</taxon>
        <taxon>Magnoliopsida</taxon>
        <taxon>Magnoliidae</taxon>
        <taxon>Laurales</taxon>
        <taxon>Lauraceae</taxon>
        <taxon>Persea</taxon>
    </lineage>
</organism>
<evidence type="ECO:0000313" key="1">
    <source>
        <dbReference type="EMBL" id="KAJ8620336.1"/>
    </source>
</evidence>
<keyword evidence="2" id="KW-1185">Reference proteome</keyword>
<reference evidence="1 2" key="1">
    <citation type="journal article" date="2022" name="Hortic Res">
        <title>A haplotype resolved chromosomal level avocado genome allows analysis of novel avocado genes.</title>
        <authorList>
            <person name="Nath O."/>
            <person name="Fletcher S.J."/>
            <person name="Hayward A."/>
            <person name="Shaw L.M."/>
            <person name="Masouleh A.K."/>
            <person name="Furtado A."/>
            <person name="Henry R.J."/>
            <person name="Mitter N."/>
        </authorList>
    </citation>
    <scope>NUCLEOTIDE SEQUENCE [LARGE SCALE GENOMIC DNA]</scope>
    <source>
        <strain evidence="2">cv. Hass</strain>
    </source>
</reference>
<dbReference type="EMBL" id="CM056817">
    <property type="protein sequence ID" value="KAJ8620336.1"/>
    <property type="molecule type" value="Genomic_DNA"/>
</dbReference>
<gene>
    <name evidence="1" type="ORF">MRB53_028865</name>
</gene>
<sequence>MASHHLSPGPSLLPPFSLSSPPIYVRTRLSFPWHDISISSTLPRQRRGTPSSTENQPPIKIMGDSDHLQPNIVEDPDGLLDFVDDPDYISDPEEDDIDYLSNLPEVDPYDVPPNLRGIPFTRRQNAVNITHKIENITGTKTSISIDFRNTHRRLWHSVEGDVTTIFERTYPPFTSKVYLDKDNANLLWSPTETDSLIRTMMSFFRIPCEFRSLNEFAELETQVSVYLCNLVSNAKDEGYSAMDVVVVIDIATVDTYNQEEVERIARESASVAGPVVRFSIEALSSHVLDDINSYDECSICLDGYSRGMTVTQLPCSHDFHRGCIERWLPINNSCPTCRSPI</sequence>
<name>A0ACC2KGT5_PERAE</name>
<dbReference type="Proteomes" id="UP001234297">
    <property type="component" value="Chromosome 9"/>
</dbReference>
<comment type="caution">
    <text evidence="1">The sequence shown here is derived from an EMBL/GenBank/DDBJ whole genome shotgun (WGS) entry which is preliminary data.</text>
</comment>
<evidence type="ECO:0000313" key="2">
    <source>
        <dbReference type="Proteomes" id="UP001234297"/>
    </source>
</evidence>
<accession>A0ACC2KGT5</accession>